<dbReference type="PANTHER" id="PTHR24252:SF7">
    <property type="entry name" value="HYALIN"/>
    <property type="match status" value="1"/>
</dbReference>
<protein>
    <submittedName>
        <fullName evidence="5">Peptidase S1 domain-containing protein</fullName>
    </submittedName>
</protein>
<keyword evidence="2" id="KW-0732">Signal</keyword>
<evidence type="ECO:0000259" key="3">
    <source>
        <dbReference type="PROSITE" id="PS50240"/>
    </source>
</evidence>
<keyword evidence="1" id="KW-1015">Disulfide bond</keyword>
<reference evidence="5" key="2">
    <citation type="submission" date="2020-10" db="UniProtKB">
        <authorList>
            <consortium name="WormBaseParasite"/>
        </authorList>
    </citation>
    <scope>IDENTIFICATION</scope>
</reference>
<evidence type="ECO:0000313" key="4">
    <source>
        <dbReference type="Proteomes" id="UP000492821"/>
    </source>
</evidence>
<dbReference type="PROSITE" id="PS00134">
    <property type="entry name" value="TRYPSIN_HIS"/>
    <property type="match status" value="1"/>
</dbReference>
<reference evidence="4" key="1">
    <citation type="journal article" date="2013" name="Genetics">
        <title>The draft genome and transcriptome of Panagrellus redivivus are shaped by the harsh demands of a free-living lifestyle.</title>
        <authorList>
            <person name="Srinivasan J."/>
            <person name="Dillman A.R."/>
            <person name="Macchietto M.G."/>
            <person name="Heikkinen L."/>
            <person name="Lakso M."/>
            <person name="Fracchia K.M."/>
            <person name="Antoshechkin I."/>
            <person name="Mortazavi A."/>
            <person name="Wong G."/>
            <person name="Sternberg P.W."/>
        </authorList>
    </citation>
    <scope>NUCLEOTIDE SEQUENCE [LARGE SCALE GENOMIC DNA]</scope>
    <source>
        <strain evidence="4">MT8872</strain>
    </source>
</reference>
<name>A0A7E4USS2_PANRE</name>
<dbReference type="PANTHER" id="PTHR24252">
    <property type="entry name" value="ACROSIN-RELATED"/>
    <property type="match status" value="1"/>
</dbReference>
<evidence type="ECO:0000256" key="1">
    <source>
        <dbReference type="ARBA" id="ARBA00023157"/>
    </source>
</evidence>
<feature type="chain" id="PRO_5028824406" evidence="2">
    <location>
        <begin position="18"/>
        <end position="205"/>
    </location>
</feature>
<dbReference type="GO" id="GO:0004252">
    <property type="term" value="F:serine-type endopeptidase activity"/>
    <property type="evidence" value="ECO:0007669"/>
    <property type="project" value="InterPro"/>
</dbReference>
<dbReference type="AlphaFoldDB" id="A0A7E4USS2"/>
<dbReference type="GO" id="GO:0006508">
    <property type="term" value="P:proteolysis"/>
    <property type="evidence" value="ECO:0007669"/>
    <property type="project" value="InterPro"/>
</dbReference>
<feature type="domain" description="Peptidase S1" evidence="3">
    <location>
        <begin position="43"/>
        <end position="205"/>
    </location>
</feature>
<organism evidence="4 5">
    <name type="scientific">Panagrellus redivivus</name>
    <name type="common">Microworm</name>
    <dbReference type="NCBI Taxonomy" id="6233"/>
    <lineage>
        <taxon>Eukaryota</taxon>
        <taxon>Metazoa</taxon>
        <taxon>Ecdysozoa</taxon>
        <taxon>Nematoda</taxon>
        <taxon>Chromadorea</taxon>
        <taxon>Rhabditida</taxon>
        <taxon>Tylenchina</taxon>
        <taxon>Panagrolaimomorpha</taxon>
        <taxon>Panagrolaimoidea</taxon>
        <taxon>Panagrolaimidae</taxon>
        <taxon>Panagrellus</taxon>
    </lineage>
</organism>
<sequence length="205" mass="22543">MLLLVGTLCNAVLIAFSHECGIAPAIYKDFDFLDVSNGPSGRILNGQRVAENALPFVASLGFKIGPKTDLGCTASIIAPQYVLTAAHCFFQTKLSLKMFLKVTSIHYGSKYFRKSKSVRIVEIFHTSDSTPESYEDILVVKLAEPIEFDYKTVAPVCLSFGAKPDTFGNVLVAGFGNHSFTEQKFGKPDEYLVEVLPVKKGRYCK</sequence>
<dbReference type="PROSITE" id="PS50240">
    <property type="entry name" value="TRYPSIN_DOM"/>
    <property type="match status" value="1"/>
</dbReference>
<dbReference type="SUPFAM" id="SSF50494">
    <property type="entry name" value="Trypsin-like serine proteases"/>
    <property type="match status" value="1"/>
</dbReference>
<evidence type="ECO:0000313" key="5">
    <source>
        <dbReference type="WBParaSite" id="Pan_g12374.t1"/>
    </source>
</evidence>
<dbReference type="InterPro" id="IPR018114">
    <property type="entry name" value="TRYPSIN_HIS"/>
</dbReference>
<dbReference type="Gene3D" id="2.40.10.10">
    <property type="entry name" value="Trypsin-like serine proteases"/>
    <property type="match status" value="1"/>
</dbReference>
<dbReference type="InterPro" id="IPR001254">
    <property type="entry name" value="Trypsin_dom"/>
</dbReference>
<dbReference type="SMART" id="SM00020">
    <property type="entry name" value="Tryp_SPc"/>
    <property type="match status" value="1"/>
</dbReference>
<accession>A0A7E4USS2</accession>
<dbReference type="InterPro" id="IPR009003">
    <property type="entry name" value="Peptidase_S1_PA"/>
</dbReference>
<keyword evidence="4" id="KW-1185">Reference proteome</keyword>
<dbReference type="Pfam" id="PF00089">
    <property type="entry name" value="Trypsin"/>
    <property type="match status" value="1"/>
</dbReference>
<feature type="signal peptide" evidence="2">
    <location>
        <begin position="1"/>
        <end position="17"/>
    </location>
</feature>
<evidence type="ECO:0000256" key="2">
    <source>
        <dbReference type="SAM" id="SignalP"/>
    </source>
</evidence>
<dbReference type="WBParaSite" id="Pan_g12374.t1">
    <property type="protein sequence ID" value="Pan_g12374.t1"/>
    <property type="gene ID" value="Pan_g12374"/>
</dbReference>
<dbReference type="Proteomes" id="UP000492821">
    <property type="component" value="Unassembled WGS sequence"/>
</dbReference>
<dbReference type="InterPro" id="IPR043504">
    <property type="entry name" value="Peptidase_S1_PA_chymotrypsin"/>
</dbReference>
<proteinExistence type="predicted"/>